<dbReference type="PANTHER" id="PTHR14021:SF15">
    <property type="entry name" value="IRON-SULFUR CLUSTER CO-CHAPERONE PROTEIN HSCB"/>
    <property type="match status" value="1"/>
</dbReference>
<dbReference type="InterPro" id="IPR001623">
    <property type="entry name" value="DnaJ_domain"/>
</dbReference>
<dbReference type="InterPro" id="IPR004640">
    <property type="entry name" value="HscB"/>
</dbReference>
<feature type="domain" description="J" evidence="3">
    <location>
        <begin position="9"/>
        <end position="81"/>
    </location>
</feature>
<comment type="similarity">
    <text evidence="1">Belongs to the HscB family.</text>
</comment>
<feature type="non-terminal residue" evidence="4">
    <location>
        <position position="172"/>
    </location>
</feature>
<evidence type="ECO:0000259" key="3">
    <source>
        <dbReference type="PROSITE" id="PS50076"/>
    </source>
</evidence>
<keyword evidence="2" id="KW-0143">Chaperone</keyword>
<dbReference type="Pfam" id="PF07743">
    <property type="entry name" value="HSCB_C"/>
    <property type="match status" value="1"/>
</dbReference>
<dbReference type="CDD" id="cd06257">
    <property type="entry name" value="DnaJ"/>
    <property type="match status" value="1"/>
</dbReference>
<dbReference type="SUPFAM" id="SSF47144">
    <property type="entry name" value="HSC20 (HSCB), C-terminal oligomerisation domain"/>
    <property type="match status" value="1"/>
</dbReference>
<dbReference type="NCBIfam" id="TIGR00714">
    <property type="entry name" value="hscB"/>
    <property type="match status" value="1"/>
</dbReference>
<organism evidence="4 5">
    <name type="scientific">Iphiclides podalirius</name>
    <name type="common">scarce swallowtail</name>
    <dbReference type="NCBI Taxonomy" id="110791"/>
    <lineage>
        <taxon>Eukaryota</taxon>
        <taxon>Metazoa</taxon>
        <taxon>Ecdysozoa</taxon>
        <taxon>Arthropoda</taxon>
        <taxon>Hexapoda</taxon>
        <taxon>Insecta</taxon>
        <taxon>Pterygota</taxon>
        <taxon>Neoptera</taxon>
        <taxon>Endopterygota</taxon>
        <taxon>Lepidoptera</taxon>
        <taxon>Glossata</taxon>
        <taxon>Ditrysia</taxon>
        <taxon>Papilionoidea</taxon>
        <taxon>Papilionidae</taxon>
        <taxon>Papilioninae</taxon>
        <taxon>Iphiclides</taxon>
    </lineage>
</organism>
<reference evidence="4" key="1">
    <citation type="submission" date="2022-03" db="EMBL/GenBank/DDBJ databases">
        <authorList>
            <person name="Martin H S."/>
        </authorList>
    </citation>
    <scope>NUCLEOTIDE SEQUENCE</scope>
</reference>
<dbReference type="InterPro" id="IPR036386">
    <property type="entry name" value="HscB_C_sf"/>
</dbReference>
<dbReference type="PROSITE" id="PS50076">
    <property type="entry name" value="DNAJ_2"/>
    <property type="match status" value="1"/>
</dbReference>
<dbReference type="InterPro" id="IPR036869">
    <property type="entry name" value="J_dom_sf"/>
</dbReference>
<proteinExistence type="inferred from homology"/>
<dbReference type="SMART" id="SM00271">
    <property type="entry name" value="DnaJ"/>
    <property type="match status" value="1"/>
</dbReference>
<keyword evidence="5" id="KW-1185">Reference proteome</keyword>
<accession>A0ABN8IER2</accession>
<dbReference type="PANTHER" id="PTHR14021">
    <property type="entry name" value="IRON-SULFUR CLUSTER CO-CHAPERONE PROTEIN HSCB"/>
    <property type="match status" value="1"/>
</dbReference>
<dbReference type="InterPro" id="IPR009073">
    <property type="entry name" value="HscB_oligo_C"/>
</dbReference>
<protein>
    <recommendedName>
        <fullName evidence="3">J domain-containing protein</fullName>
    </recommendedName>
</protein>
<dbReference type="Pfam" id="PF00226">
    <property type="entry name" value="DnaJ"/>
    <property type="match status" value="1"/>
</dbReference>
<evidence type="ECO:0000256" key="1">
    <source>
        <dbReference type="ARBA" id="ARBA00010476"/>
    </source>
</evidence>
<sequence length="172" mass="20188">MIRPRNNENYFKILGINETYDLDENDLARKFKELQKYLHPDKFANKGKEEQEISEKYSSLVNEAYKTLLQPLTRGIYMLQLRGESFSEKTDVDQQFLMEIMEKNEEVERAVTEKDIMALNSENKLIIKDLQRKVSEAFFEGRPRPGPDSDDYVTFVGFKGIQWRLTATYLAA</sequence>
<dbReference type="Gene3D" id="1.20.1280.20">
    <property type="entry name" value="HscB, C-terminal domain"/>
    <property type="match status" value="1"/>
</dbReference>
<evidence type="ECO:0000313" key="5">
    <source>
        <dbReference type="Proteomes" id="UP000837857"/>
    </source>
</evidence>
<gene>
    <name evidence="4" type="ORF">IPOD504_LOCUS8155</name>
</gene>
<dbReference type="EMBL" id="OW152832">
    <property type="protein sequence ID" value="CAH2052287.1"/>
    <property type="molecule type" value="Genomic_DNA"/>
</dbReference>
<dbReference type="SUPFAM" id="SSF46565">
    <property type="entry name" value="Chaperone J-domain"/>
    <property type="match status" value="1"/>
</dbReference>
<name>A0ABN8IER2_9NEOP</name>
<evidence type="ECO:0000313" key="4">
    <source>
        <dbReference type="EMBL" id="CAH2052287.1"/>
    </source>
</evidence>
<dbReference type="Proteomes" id="UP000837857">
    <property type="component" value="Chromosome 20"/>
</dbReference>
<evidence type="ECO:0000256" key="2">
    <source>
        <dbReference type="ARBA" id="ARBA00023186"/>
    </source>
</evidence>
<dbReference type="Gene3D" id="1.10.287.110">
    <property type="entry name" value="DnaJ domain"/>
    <property type="match status" value="1"/>
</dbReference>